<feature type="domain" description="PDZ" evidence="1">
    <location>
        <begin position="239"/>
        <end position="316"/>
    </location>
</feature>
<reference evidence="2" key="1">
    <citation type="submission" date="2022-07" db="EMBL/GenBank/DDBJ databases">
        <title>Phylogenomic reconstructions and comparative analyses of Kickxellomycotina fungi.</title>
        <authorList>
            <person name="Reynolds N.K."/>
            <person name="Stajich J.E."/>
            <person name="Barry K."/>
            <person name="Grigoriev I.V."/>
            <person name="Crous P."/>
            <person name="Smith M.E."/>
        </authorList>
    </citation>
    <scope>NUCLEOTIDE SEQUENCE</scope>
    <source>
        <strain evidence="2">NBRC 105414</strain>
    </source>
</reference>
<dbReference type="PROSITE" id="PS50106">
    <property type="entry name" value="PDZ"/>
    <property type="match status" value="1"/>
</dbReference>
<comment type="caution">
    <text evidence="2">The sequence shown here is derived from an EMBL/GenBank/DDBJ whole genome shotgun (WGS) entry which is preliminary data.</text>
</comment>
<organism evidence="2 3">
    <name type="scientific">Coemansia javaensis</name>
    <dbReference type="NCBI Taxonomy" id="2761396"/>
    <lineage>
        <taxon>Eukaryota</taxon>
        <taxon>Fungi</taxon>
        <taxon>Fungi incertae sedis</taxon>
        <taxon>Zoopagomycota</taxon>
        <taxon>Kickxellomycotina</taxon>
        <taxon>Kickxellomycetes</taxon>
        <taxon>Kickxellales</taxon>
        <taxon>Kickxellaceae</taxon>
        <taxon>Coemansia</taxon>
    </lineage>
</organism>
<dbReference type="AlphaFoldDB" id="A0A9W8HIG8"/>
<dbReference type="PANTHER" id="PTHR46366:SF1">
    <property type="entry name" value="PDZ DOMAIN-CONTAINING PROTEIN C1685.05"/>
    <property type="match status" value="1"/>
</dbReference>
<dbReference type="SUPFAM" id="SSF50156">
    <property type="entry name" value="PDZ domain-like"/>
    <property type="match status" value="2"/>
</dbReference>
<dbReference type="SMART" id="SM00228">
    <property type="entry name" value="PDZ"/>
    <property type="match status" value="2"/>
</dbReference>
<dbReference type="InterPro" id="IPR001478">
    <property type="entry name" value="PDZ"/>
</dbReference>
<dbReference type="SUPFAM" id="SSF50494">
    <property type="entry name" value="Trypsin-like serine proteases"/>
    <property type="match status" value="2"/>
</dbReference>
<accession>A0A9W8HIG8</accession>
<dbReference type="EMBL" id="JANBUL010000008">
    <property type="protein sequence ID" value="KAJ2785678.1"/>
    <property type="molecule type" value="Genomic_DNA"/>
</dbReference>
<dbReference type="OrthoDB" id="4217619at2759"/>
<name>A0A9W8HIG8_9FUNG</name>
<sequence length="977" mass="105488">MGRSPSWDTLQDRLRSSILSITSHTALPFDTDDSGTSFATGFVVDAEQGIVLSNRHVMGPGPSYHQGTFFDNQEVALQPMYYDPEHDFSFFRYDPSELKGPAPKAIRLAPWKARSGLEVRLIGNDSGEKMSVFWGELSQLDRNAPDYSSPNSCAYSDFNTFYYQASTSSKGGSSGSPVVDVEGDAVALNAGGKVHSSSSYFLPLERVQYALEYILRGEIPPRGTMQAVFQHITYTQAGRLGLEQSAAAQQGACIEGPTGYLTVHKVLSEGPADGRLVAGDIVITVNGAPAHTFPDLARTVDASAGSSVSLCVFRSGEFATVNVDVQDLYAITPTALLKVGQSYFSDLSFQFAVCSSTSLAGVNVFSRGNGFISPSQLNGRSVIHAVNNQPTPNLQALMDVLRDVRRGEQMVVHAKSHTDPRDEAVFVTSCPMADLPALLYTRSVATGFWSIEPFAGLAMPEGTDRPGSLPRVAGSEVDALCKEMSEAAVSSTDVVSGVRNSIVYIVAQAICPADGHGNNQRDGGGFVVDKRRGLVLCSTAVVSNPTSNITIIFGGTVRVHATLAYVHPLYPIAFIKYDPALLCDGLGPAIAVHDMPLTGGTGANRLTIGESVTMVNAACSGIAEVHEAVVSYRYLISTASCDACYSQRFFNIDSFELSLGSAAAGIKIGAVCGKDGGVRGLWIKTPRCTHGENQTHGVPYIGVDISLVLPSLDRLRVSDTPPDAIRVLDVEFCRVEFSNAVALGVDPSHMRSVVQAAPTARSFLSVEKVLSVRPAGLASLEVGDIILRIDNKVVYWIDDIACFYDRESVDLTIVRRGKEIVLSVPTSQVAGSNTRRVVFWAGWYLQEPYQQVFQVASRVASQVFSFVWEFGAPTAIDASIFDMFVTDIGSDAIQTLDDVVRAARRLKSSDRAAFNDRVAKNERMPGGTMPGSNTKIHVVQLNGEDVIESVRTNDHYFPAWQLVRGPRIDDEWVWEEL</sequence>
<dbReference type="InterPro" id="IPR043504">
    <property type="entry name" value="Peptidase_S1_PA_chymotrypsin"/>
</dbReference>
<keyword evidence="3" id="KW-1185">Reference proteome</keyword>
<evidence type="ECO:0000259" key="1">
    <source>
        <dbReference type="PROSITE" id="PS50106"/>
    </source>
</evidence>
<dbReference type="Gene3D" id="2.30.42.10">
    <property type="match status" value="2"/>
</dbReference>
<evidence type="ECO:0000313" key="3">
    <source>
        <dbReference type="Proteomes" id="UP001140217"/>
    </source>
</evidence>
<dbReference type="Gene3D" id="2.40.10.120">
    <property type="match status" value="1"/>
</dbReference>
<evidence type="ECO:0000313" key="2">
    <source>
        <dbReference type="EMBL" id="KAJ2785678.1"/>
    </source>
</evidence>
<dbReference type="Proteomes" id="UP001140217">
    <property type="component" value="Unassembled WGS sequence"/>
</dbReference>
<gene>
    <name evidence="2" type="ORF">H4R18_000369</name>
</gene>
<dbReference type="InterPro" id="IPR025926">
    <property type="entry name" value="PDZ-like_dom"/>
</dbReference>
<protein>
    <recommendedName>
        <fullName evidence="1">PDZ domain-containing protein</fullName>
    </recommendedName>
</protein>
<dbReference type="PANTHER" id="PTHR46366">
    <property type="entry name" value="PRO-APOPTOTIC SERINE PROTEASE NMA111"/>
    <property type="match status" value="1"/>
</dbReference>
<dbReference type="InterPro" id="IPR036034">
    <property type="entry name" value="PDZ_sf"/>
</dbReference>
<dbReference type="Pfam" id="PF12812">
    <property type="entry name" value="PDZ_1"/>
    <property type="match status" value="1"/>
</dbReference>
<dbReference type="Pfam" id="PF13365">
    <property type="entry name" value="Trypsin_2"/>
    <property type="match status" value="1"/>
</dbReference>
<proteinExistence type="predicted"/>
<dbReference type="InterPro" id="IPR009003">
    <property type="entry name" value="Peptidase_S1_PA"/>
</dbReference>
<dbReference type="Gene3D" id="2.40.10.10">
    <property type="entry name" value="Trypsin-like serine proteases"/>
    <property type="match status" value="1"/>
</dbReference>